<dbReference type="AlphaFoldDB" id="A0A4Z2EEH1"/>
<dbReference type="Proteomes" id="UP000314294">
    <property type="component" value="Unassembled WGS sequence"/>
</dbReference>
<comment type="caution">
    <text evidence="1">The sequence shown here is derived from an EMBL/GenBank/DDBJ whole genome shotgun (WGS) entry which is preliminary data.</text>
</comment>
<evidence type="ECO:0000313" key="1">
    <source>
        <dbReference type="EMBL" id="TNN27259.1"/>
    </source>
</evidence>
<protein>
    <submittedName>
        <fullName evidence="1">Uncharacterized protein</fullName>
    </submittedName>
</protein>
<dbReference type="EMBL" id="SRLO01008616">
    <property type="protein sequence ID" value="TNN27259.1"/>
    <property type="molecule type" value="Genomic_DNA"/>
</dbReference>
<proteinExistence type="predicted"/>
<name>A0A4Z2EEH1_9TELE</name>
<evidence type="ECO:0000313" key="2">
    <source>
        <dbReference type="Proteomes" id="UP000314294"/>
    </source>
</evidence>
<gene>
    <name evidence="1" type="ORF">EYF80_062599</name>
</gene>
<organism evidence="1 2">
    <name type="scientific">Liparis tanakae</name>
    <name type="common">Tanaka's snailfish</name>
    <dbReference type="NCBI Taxonomy" id="230148"/>
    <lineage>
        <taxon>Eukaryota</taxon>
        <taxon>Metazoa</taxon>
        <taxon>Chordata</taxon>
        <taxon>Craniata</taxon>
        <taxon>Vertebrata</taxon>
        <taxon>Euteleostomi</taxon>
        <taxon>Actinopterygii</taxon>
        <taxon>Neopterygii</taxon>
        <taxon>Teleostei</taxon>
        <taxon>Neoteleostei</taxon>
        <taxon>Acanthomorphata</taxon>
        <taxon>Eupercaria</taxon>
        <taxon>Perciformes</taxon>
        <taxon>Cottioidei</taxon>
        <taxon>Cottales</taxon>
        <taxon>Liparidae</taxon>
        <taxon>Liparis</taxon>
    </lineage>
</organism>
<sequence length="60" mass="6498">MSLGAVRDNYLLFKASSGLHLPGSCTWLVHVARARGSCTWLVHVARARGSCTWLVDVAVT</sequence>
<keyword evidence="2" id="KW-1185">Reference proteome</keyword>
<accession>A0A4Z2EEH1</accession>
<reference evidence="1 2" key="1">
    <citation type="submission" date="2019-03" db="EMBL/GenBank/DDBJ databases">
        <title>First draft genome of Liparis tanakae, snailfish: a comprehensive survey of snailfish specific genes.</title>
        <authorList>
            <person name="Kim W."/>
            <person name="Song I."/>
            <person name="Jeong J.-H."/>
            <person name="Kim D."/>
            <person name="Kim S."/>
            <person name="Ryu S."/>
            <person name="Song J.Y."/>
            <person name="Lee S.K."/>
        </authorList>
    </citation>
    <scope>NUCLEOTIDE SEQUENCE [LARGE SCALE GENOMIC DNA]</scope>
    <source>
        <tissue evidence="1">Muscle</tissue>
    </source>
</reference>